<evidence type="ECO:0000313" key="1">
    <source>
        <dbReference type="EMBL" id="KAJ8412222.1"/>
    </source>
</evidence>
<sequence length="140" mass="15733">MLKDTHNQVDVENGHRTWIRHCVANNSGPKHYSQIGDIHPGAWSLGSPERYSLQVSHNNMAADDVNIVHRAEQRNRPCVQELILQLLHGAVHTKDLVQPGLPDKIGKPVMTKHLQVVRYTATMPHSERIHTAELSAFNSS</sequence>
<reference evidence="1" key="1">
    <citation type="journal article" date="2023" name="Science">
        <title>Genome structures resolve the early diversification of teleost fishes.</title>
        <authorList>
            <person name="Parey E."/>
            <person name="Louis A."/>
            <person name="Montfort J."/>
            <person name="Bouchez O."/>
            <person name="Roques C."/>
            <person name="Iampietro C."/>
            <person name="Lluch J."/>
            <person name="Castinel A."/>
            <person name="Donnadieu C."/>
            <person name="Desvignes T."/>
            <person name="Floi Bucao C."/>
            <person name="Jouanno E."/>
            <person name="Wen M."/>
            <person name="Mejri S."/>
            <person name="Dirks R."/>
            <person name="Jansen H."/>
            <person name="Henkel C."/>
            <person name="Chen W.J."/>
            <person name="Zahm M."/>
            <person name="Cabau C."/>
            <person name="Klopp C."/>
            <person name="Thompson A.W."/>
            <person name="Robinson-Rechavi M."/>
            <person name="Braasch I."/>
            <person name="Lecointre G."/>
            <person name="Bobe J."/>
            <person name="Postlethwait J.H."/>
            <person name="Berthelot C."/>
            <person name="Roest Crollius H."/>
            <person name="Guiguen Y."/>
        </authorList>
    </citation>
    <scope>NUCLEOTIDE SEQUENCE</scope>
    <source>
        <strain evidence="1">NC1722</strain>
    </source>
</reference>
<proteinExistence type="predicted"/>
<dbReference type="Proteomes" id="UP001221898">
    <property type="component" value="Unassembled WGS sequence"/>
</dbReference>
<accession>A0AAD7T1P9</accession>
<organism evidence="1 2">
    <name type="scientific">Aldrovandia affinis</name>
    <dbReference type="NCBI Taxonomy" id="143900"/>
    <lineage>
        <taxon>Eukaryota</taxon>
        <taxon>Metazoa</taxon>
        <taxon>Chordata</taxon>
        <taxon>Craniata</taxon>
        <taxon>Vertebrata</taxon>
        <taxon>Euteleostomi</taxon>
        <taxon>Actinopterygii</taxon>
        <taxon>Neopterygii</taxon>
        <taxon>Teleostei</taxon>
        <taxon>Notacanthiformes</taxon>
        <taxon>Halosauridae</taxon>
        <taxon>Aldrovandia</taxon>
    </lineage>
</organism>
<gene>
    <name evidence="1" type="ORF">AAFF_G00144890</name>
</gene>
<dbReference type="AlphaFoldDB" id="A0AAD7T1P9"/>
<dbReference type="EMBL" id="JAINUG010000020">
    <property type="protein sequence ID" value="KAJ8412222.1"/>
    <property type="molecule type" value="Genomic_DNA"/>
</dbReference>
<keyword evidence="2" id="KW-1185">Reference proteome</keyword>
<protein>
    <submittedName>
        <fullName evidence="1">Uncharacterized protein</fullName>
    </submittedName>
</protein>
<evidence type="ECO:0000313" key="2">
    <source>
        <dbReference type="Proteomes" id="UP001221898"/>
    </source>
</evidence>
<comment type="caution">
    <text evidence="1">The sequence shown here is derived from an EMBL/GenBank/DDBJ whole genome shotgun (WGS) entry which is preliminary data.</text>
</comment>
<name>A0AAD7T1P9_9TELE</name>